<gene>
    <name evidence="1" type="primary">WBGene00276423</name>
</gene>
<proteinExistence type="predicted"/>
<accession>A0A8R1YV94</accession>
<reference evidence="1" key="2">
    <citation type="submission" date="2022-06" db="UniProtKB">
        <authorList>
            <consortium name="EnsemblMetazoa"/>
        </authorList>
    </citation>
    <scope>IDENTIFICATION</scope>
    <source>
        <strain evidence="1">PS312</strain>
    </source>
</reference>
<evidence type="ECO:0000313" key="2">
    <source>
        <dbReference type="Proteomes" id="UP000005239"/>
    </source>
</evidence>
<organism evidence="1 2">
    <name type="scientific">Pristionchus pacificus</name>
    <name type="common">Parasitic nematode worm</name>
    <dbReference type="NCBI Taxonomy" id="54126"/>
    <lineage>
        <taxon>Eukaryota</taxon>
        <taxon>Metazoa</taxon>
        <taxon>Ecdysozoa</taxon>
        <taxon>Nematoda</taxon>
        <taxon>Chromadorea</taxon>
        <taxon>Rhabditida</taxon>
        <taxon>Rhabditina</taxon>
        <taxon>Diplogasteromorpha</taxon>
        <taxon>Diplogasteroidea</taxon>
        <taxon>Neodiplogasteridae</taxon>
        <taxon>Pristionchus</taxon>
    </lineage>
</organism>
<dbReference type="EnsemblMetazoa" id="PPA38054.1">
    <property type="protein sequence ID" value="PPA38054.1"/>
    <property type="gene ID" value="WBGene00276423"/>
</dbReference>
<dbReference type="AlphaFoldDB" id="A0A2A6CHV2"/>
<sequence length="102" mass="11578">MCSSSAFRCCEANQRACAAFYCHFTDLNGCQSECAKFGVAYQAVENVKEFSVNTIQPECEYKCKTVTRHAADSDRMCNSLCSIHFSFPNREEYEQEIAQFVV</sequence>
<accession>A0A2A6CHV2</accession>
<evidence type="ECO:0000313" key="1">
    <source>
        <dbReference type="EnsemblMetazoa" id="PPA38054.1"/>
    </source>
</evidence>
<dbReference type="Proteomes" id="UP000005239">
    <property type="component" value="Unassembled WGS sequence"/>
</dbReference>
<protein>
    <submittedName>
        <fullName evidence="1">Uncharacterized protein</fullName>
    </submittedName>
</protein>
<name>A0A2A6CHV2_PRIPA</name>
<reference evidence="2" key="1">
    <citation type="journal article" date="2008" name="Nat. Genet.">
        <title>The Pristionchus pacificus genome provides a unique perspective on nematode lifestyle and parasitism.</title>
        <authorList>
            <person name="Dieterich C."/>
            <person name="Clifton S.W."/>
            <person name="Schuster L.N."/>
            <person name="Chinwalla A."/>
            <person name="Delehaunty K."/>
            <person name="Dinkelacker I."/>
            <person name="Fulton L."/>
            <person name="Fulton R."/>
            <person name="Godfrey J."/>
            <person name="Minx P."/>
            <person name="Mitreva M."/>
            <person name="Roeseler W."/>
            <person name="Tian H."/>
            <person name="Witte H."/>
            <person name="Yang S.P."/>
            <person name="Wilson R.K."/>
            <person name="Sommer R.J."/>
        </authorList>
    </citation>
    <scope>NUCLEOTIDE SEQUENCE [LARGE SCALE GENOMIC DNA]</scope>
    <source>
        <strain evidence="2">PS312</strain>
    </source>
</reference>
<keyword evidence="2" id="KW-1185">Reference proteome</keyword>